<keyword evidence="4 5" id="KW-0472">Membrane</keyword>
<dbReference type="GO" id="GO:0022857">
    <property type="term" value="F:transmembrane transporter activity"/>
    <property type="evidence" value="ECO:0007669"/>
    <property type="project" value="InterPro"/>
</dbReference>
<feature type="transmembrane region" description="Helical" evidence="5">
    <location>
        <begin position="265"/>
        <end position="282"/>
    </location>
</feature>
<dbReference type="Gene3D" id="1.20.1250.20">
    <property type="entry name" value="MFS general substrate transporter like domains"/>
    <property type="match status" value="1"/>
</dbReference>
<proteinExistence type="predicted"/>
<evidence type="ECO:0000313" key="7">
    <source>
        <dbReference type="Proteomes" id="UP001303373"/>
    </source>
</evidence>
<dbReference type="Gene3D" id="1.20.1720.10">
    <property type="entry name" value="Multidrug resistance protein D"/>
    <property type="match status" value="1"/>
</dbReference>
<evidence type="ECO:0000256" key="2">
    <source>
        <dbReference type="ARBA" id="ARBA00022692"/>
    </source>
</evidence>
<dbReference type="GO" id="GO:0005886">
    <property type="term" value="C:plasma membrane"/>
    <property type="evidence" value="ECO:0007669"/>
    <property type="project" value="TreeGrafter"/>
</dbReference>
<keyword evidence="2 5" id="KW-0812">Transmembrane</keyword>
<feature type="transmembrane region" description="Helical" evidence="5">
    <location>
        <begin position="197"/>
        <end position="218"/>
    </location>
</feature>
<dbReference type="Pfam" id="PF07690">
    <property type="entry name" value="MFS_1"/>
    <property type="match status" value="1"/>
</dbReference>
<keyword evidence="3 5" id="KW-1133">Transmembrane helix</keyword>
<evidence type="ECO:0008006" key="8">
    <source>
        <dbReference type="Google" id="ProtNLM"/>
    </source>
</evidence>
<feature type="transmembrane region" description="Helical" evidence="5">
    <location>
        <begin position="368"/>
        <end position="387"/>
    </location>
</feature>
<reference evidence="6 7" key="1">
    <citation type="submission" date="2023-11" db="EMBL/GenBank/DDBJ databases">
        <title>An acidophilic fungus is an integral part of prey digestion in a carnivorous sundew plant.</title>
        <authorList>
            <person name="Tsai I.J."/>
        </authorList>
    </citation>
    <scope>NUCLEOTIDE SEQUENCE [LARGE SCALE GENOMIC DNA]</scope>
    <source>
        <strain evidence="6">169a</strain>
    </source>
</reference>
<keyword evidence="7" id="KW-1185">Reference proteome</keyword>
<comment type="subcellular location">
    <subcellularLocation>
        <location evidence="1">Membrane</location>
        <topology evidence="1">Multi-pass membrane protein</topology>
    </subcellularLocation>
</comment>
<dbReference type="PANTHER" id="PTHR23501:SF94">
    <property type="entry name" value="MAJOR FACILITATOR SUPERFAMILY (MFS) PROFILE DOMAIN-CONTAINING PROTEIN"/>
    <property type="match status" value="1"/>
</dbReference>
<dbReference type="AlphaFoldDB" id="A0AAQ3M3X0"/>
<organism evidence="6 7">
    <name type="scientific">Acrodontium crateriforme</name>
    <dbReference type="NCBI Taxonomy" id="150365"/>
    <lineage>
        <taxon>Eukaryota</taxon>
        <taxon>Fungi</taxon>
        <taxon>Dikarya</taxon>
        <taxon>Ascomycota</taxon>
        <taxon>Pezizomycotina</taxon>
        <taxon>Dothideomycetes</taxon>
        <taxon>Dothideomycetidae</taxon>
        <taxon>Mycosphaerellales</taxon>
        <taxon>Teratosphaeriaceae</taxon>
        <taxon>Acrodontium</taxon>
    </lineage>
</organism>
<dbReference type="SUPFAM" id="SSF103473">
    <property type="entry name" value="MFS general substrate transporter"/>
    <property type="match status" value="1"/>
</dbReference>
<evidence type="ECO:0000256" key="4">
    <source>
        <dbReference type="ARBA" id="ARBA00023136"/>
    </source>
</evidence>
<dbReference type="InterPro" id="IPR036259">
    <property type="entry name" value="MFS_trans_sf"/>
</dbReference>
<accession>A0AAQ3M3X0</accession>
<feature type="transmembrane region" description="Helical" evidence="5">
    <location>
        <begin position="504"/>
        <end position="523"/>
    </location>
</feature>
<feature type="transmembrane region" description="Helical" evidence="5">
    <location>
        <begin position="303"/>
        <end position="328"/>
    </location>
</feature>
<evidence type="ECO:0000313" key="6">
    <source>
        <dbReference type="EMBL" id="WPH00864.1"/>
    </source>
</evidence>
<feature type="transmembrane region" description="Helical" evidence="5">
    <location>
        <begin position="340"/>
        <end position="361"/>
    </location>
</feature>
<feature type="transmembrane region" description="Helical" evidence="5">
    <location>
        <begin position="430"/>
        <end position="453"/>
    </location>
</feature>
<feature type="transmembrane region" description="Helical" evidence="5">
    <location>
        <begin position="77"/>
        <end position="96"/>
    </location>
</feature>
<dbReference type="InterPro" id="IPR011701">
    <property type="entry name" value="MFS"/>
</dbReference>
<dbReference type="Proteomes" id="UP001303373">
    <property type="component" value="Chromosome 5"/>
</dbReference>
<sequence length="552" mass="59418">MSTTNLARISDVPSIESLVKLKNEAQTESEPEWKATTQVKLIIGCLAAVSLIVALDATILVTALPSIANALNGTTNQVSWVGTSYLLTSATFQPVLTAFSEIFGRREVLLFSIGFFTLGSLIACLAHNIPTLLAGRTVQGIGGGGIIAMNLVVLTDLVPLRQRPKYTGISQMSWAFGTIAGPLIGGAIAEYTTWRWLFYVNFPFCGLGLLTVPFVVKLDAQRDQIMTKLAAFDWTGSLLFIGSTTTFLIGLTWGGHEYAWTSYQTLLPLCLGFVGIAGTGYWEASLAKKPFVQRTMLRDRSLMMTYFCTIIQGLILYACTYYLALYILSVKGRAPFKTGILMLPISFSLLPGSALAGLAVSRSGTWRWAVWTGWVVNTFAMGLLVLVGAQPSVAALVLIFLVLGMGQGLLVSAHNFAVQAIAKVEDVASATALFAFMRGLGLCFGVAIGGTIFENRLRAYLISSNLPVSIANDAEGYSIVLRAMPESGQKEAIITAFAQSFKQLFIVLVAVSAGALFLSLTINGHHSLDKELKTDHVLRDKRPGTSDSCESV</sequence>
<protein>
    <recommendedName>
        <fullName evidence="8">Major facilitator superfamily (MFS) profile domain-containing protein</fullName>
    </recommendedName>
</protein>
<evidence type="ECO:0000256" key="1">
    <source>
        <dbReference type="ARBA" id="ARBA00004141"/>
    </source>
</evidence>
<feature type="transmembrane region" description="Helical" evidence="5">
    <location>
        <begin position="230"/>
        <end position="253"/>
    </location>
</feature>
<evidence type="ECO:0000256" key="5">
    <source>
        <dbReference type="SAM" id="Phobius"/>
    </source>
</evidence>
<dbReference type="PRINTS" id="PR01036">
    <property type="entry name" value="TCRTETB"/>
</dbReference>
<dbReference type="EMBL" id="CP138584">
    <property type="protein sequence ID" value="WPH00864.1"/>
    <property type="molecule type" value="Genomic_DNA"/>
</dbReference>
<dbReference type="PANTHER" id="PTHR23501">
    <property type="entry name" value="MAJOR FACILITATOR SUPERFAMILY"/>
    <property type="match status" value="1"/>
</dbReference>
<feature type="transmembrane region" description="Helical" evidence="5">
    <location>
        <begin position="172"/>
        <end position="191"/>
    </location>
</feature>
<feature type="transmembrane region" description="Helical" evidence="5">
    <location>
        <begin position="393"/>
        <end position="418"/>
    </location>
</feature>
<feature type="transmembrane region" description="Helical" evidence="5">
    <location>
        <begin position="141"/>
        <end position="160"/>
    </location>
</feature>
<name>A0AAQ3M3X0_9PEZI</name>
<feature type="transmembrane region" description="Helical" evidence="5">
    <location>
        <begin position="41"/>
        <end position="65"/>
    </location>
</feature>
<evidence type="ECO:0000256" key="3">
    <source>
        <dbReference type="ARBA" id="ARBA00022989"/>
    </source>
</evidence>
<feature type="transmembrane region" description="Helical" evidence="5">
    <location>
        <begin position="108"/>
        <end position="129"/>
    </location>
</feature>
<gene>
    <name evidence="6" type="ORF">R9X50_00369500</name>
</gene>